<dbReference type="GeneID" id="26638013"/>
<name>A0A0A0Q3G0_9CAUD</name>
<accession>A0A0A0Q3G0</accession>
<organism evidence="1 2">
    <name type="scientific">Pectobacterium bacteriophage PM2</name>
    <dbReference type="NCBI Taxonomy" id="1429794"/>
    <lineage>
        <taxon>Viruses</taxon>
        <taxon>Duplodnaviria</taxon>
        <taxon>Heunggongvirae</taxon>
        <taxon>Uroviricota</taxon>
        <taxon>Caudoviricetes</taxon>
        <taxon>Pantevenvirales</taxon>
        <taxon>Straboviridae</taxon>
        <taxon>Tevenvirinae</taxon>
        <taxon>Mosugukvirus</taxon>
        <taxon>Mosugukvirus pm2</taxon>
    </lineage>
</organism>
<dbReference type="Proteomes" id="UP000030739">
    <property type="component" value="Segment"/>
</dbReference>
<gene>
    <name evidence="1" type="ORF">PM2_120</name>
</gene>
<dbReference type="EMBL" id="KF835987">
    <property type="protein sequence ID" value="AHY25082.1"/>
    <property type="molecule type" value="Genomic_DNA"/>
</dbReference>
<keyword evidence="2" id="KW-1185">Reference proteome</keyword>
<proteinExistence type="predicted"/>
<dbReference type="OrthoDB" id="40244at10239"/>
<protein>
    <submittedName>
        <fullName evidence="1">Uncharacterized protein</fullName>
    </submittedName>
</protein>
<dbReference type="KEGG" id="vg:26638013"/>
<dbReference type="RefSeq" id="YP_009211541.1">
    <property type="nucleotide sequence ID" value="NC_028940.1"/>
</dbReference>
<sequence>MSDEEQYYVIEQLEILIKLAKAVGALASHGTEDEYCKAVVKLENQKRHILSMNGIEIL</sequence>
<evidence type="ECO:0000313" key="2">
    <source>
        <dbReference type="Proteomes" id="UP000030739"/>
    </source>
</evidence>
<reference evidence="1 2" key="1">
    <citation type="journal article" date="2015" name="Plant Pathol. J.">
        <title>Isolation and Genomic Characterization of the T4-Like Bacteriophage PM2 Infecting Pectobacterium carotovorum subsp. carotovorum.</title>
        <authorList>
            <person name="Lim J.A."/>
            <person name="Lee D.H."/>
            <person name="Heu S."/>
        </authorList>
    </citation>
    <scope>NUCLEOTIDE SEQUENCE [LARGE SCALE GENOMIC DNA]</scope>
</reference>
<evidence type="ECO:0000313" key="1">
    <source>
        <dbReference type="EMBL" id="AHY25082.1"/>
    </source>
</evidence>